<dbReference type="GO" id="GO:0008017">
    <property type="term" value="F:microtubule binding"/>
    <property type="evidence" value="ECO:0007669"/>
    <property type="project" value="InterPro"/>
</dbReference>
<dbReference type="PANTHER" id="PTHR47117">
    <property type="entry name" value="STAR-RELATED LIPID TRANSFER PROTEIN 9"/>
    <property type="match status" value="1"/>
</dbReference>
<feature type="coiled-coil region" evidence="12">
    <location>
        <begin position="883"/>
        <end position="917"/>
    </location>
</feature>
<dbReference type="FunFam" id="3.40.850.10:FF:000063">
    <property type="entry name" value="Kinesin-like protein"/>
    <property type="match status" value="1"/>
</dbReference>
<accession>A0A7I8VUN7</accession>
<evidence type="ECO:0000256" key="9">
    <source>
        <dbReference type="ARBA" id="ARBA00054688"/>
    </source>
</evidence>
<dbReference type="SMART" id="SM00240">
    <property type="entry name" value="FHA"/>
    <property type="match status" value="1"/>
</dbReference>
<dbReference type="CDD" id="cd01365">
    <property type="entry name" value="KISc_KIF1A_KIF1B"/>
    <property type="match status" value="1"/>
</dbReference>
<evidence type="ECO:0000313" key="16">
    <source>
        <dbReference type="EMBL" id="CAD5119951.1"/>
    </source>
</evidence>
<evidence type="ECO:0000256" key="12">
    <source>
        <dbReference type="SAM" id="Coils"/>
    </source>
</evidence>
<sequence>MPEDSVKVAVRVRPFNQREKDRKAVLIIQMNGQQTTIKNPDTPKDEPKKFAFDYSYWSHDGFSEDANGILQETNSKYSSQRKVFNDLGQGVLDNAFQGYNCSLFAYGQTGSGKSYSMVGYGANKGIVPMTCDELFKTMTKGADSNKRYEVTFSMLEIYNEQVRDLLSKDNPKGGLQVRQNPKLGLFYVVNLKKVPVGSYKEIEQRMDQGTANRTVASTNMNATSSRAHTVVTITFDQIIKKPDGGETKKSSVMNLVDLAGSERAESTGATGDRLKEGANINKSLSALGNVISALAEKSTSKKKILVPYRDSILTKLLQNALGGNSKTVMIAALSPADINYDETLSTLRYADRAKKIKNEAVINENPIDKLIRDLKEENERLKKALEQGGTIDTDRKTGMSDNELIEMRRQMEEEIRQNLAQMGEGQTFEERLKEAQAEVTNEPADRSASVPHLSNLNEDAMLSGKLLFYLEKPSTKFGRKDASTPCDVQLSGLGVLKEHASIENNKGEFEIKQLDQNAKIKVNGSPVKGTMKLEHRDRLLFGSTHLYVFQDPSQRKKNEQPVTWEEAQNELAQAKGFFMSDNLSRDQQIAQEQIIELLPWVSEANAISEELNKRKSFEVVLIAAAAQEWDVNKERTTKVTVKMKDLINNNTWLWDRAKFTNRRFLMADMYMKWLEGDIDISKIPKEEDPFWEPTEDVLIGIGNFFPQALGYALDFDDVIEITDYKGQFEGQLSMQIIPCSKNGKPNSTDEYLDDPSELLGKEFTFKVVTRSLQIQKARFSKGLFVKYKVFKDEEYVKTDIIKGTLAPEFKHTKIYHFPKITQEHLDFFENGCVSFLVYGIQEDTSGDKKLSKMTTKELRQIDHMKQPVENNDPKVRSASLHDVAHLKSEYMLLQRKFERLEMKERRIKRIVDEWEKKSEEEKDFTKFFNVVQAAAHATGTKLKTRVQAVNRALRGLKLVQQRPESNDDRGSEAISLHYFGEDEEEMARIAQSNNGFVDYNKLKQKLPEIDVLAAHRRAIQSQMDERREKNNNQQNGDKTESKACAIQ</sequence>
<dbReference type="Pfam" id="PF00498">
    <property type="entry name" value="FHA"/>
    <property type="match status" value="1"/>
</dbReference>
<feature type="domain" description="FHA" evidence="14">
    <location>
        <begin position="475"/>
        <end position="532"/>
    </location>
</feature>
<feature type="binding site" evidence="11">
    <location>
        <begin position="107"/>
        <end position="114"/>
    </location>
    <ligand>
        <name>ATP</name>
        <dbReference type="ChEBI" id="CHEBI:30616"/>
    </ligand>
</feature>
<dbReference type="Proteomes" id="UP000549394">
    <property type="component" value="Unassembled WGS sequence"/>
</dbReference>
<dbReference type="InterPro" id="IPR036961">
    <property type="entry name" value="Kinesin_motor_dom_sf"/>
</dbReference>
<evidence type="ECO:0000256" key="7">
    <source>
        <dbReference type="ARBA" id="ARBA00023136"/>
    </source>
</evidence>
<dbReference type="Pfam" id="PF12423">
    <property type="entry name" value="KIF1B"/>
    <property type="match status" value="1"/>
</dbReference>
<dbReference type="PRINTS" id="PR00380">
    <property type="entry name" value="KINESINHEAVY"/>
</dbReference>
<keyword evidence="2" id="KW-0813">Transport</keyword>
<dbReference type="PROSITE" id="PS50006">
    <property type="entry name" value="FHA_DOMAIN"/>
    <property type="match status" value="1"/>
</dbReference>
<dbReference type="GO" id="GO:0003777">
    <property type="term" value="F:microtubule motor activity"/>
    <property type="evidence" value="ECO:0007669"/>
    <property type="project" value="InterPro"/>
</dbReference>
<dbReference type="PROSITE" id="PS50067">
    <property type="entry name" value="KINESIN_MOTOR_2"/>
    <property type="match status" value="1"/>
</dbReference>
<evidence type="ECO:0000256" key="13">
    <source>
        <dbReference type="SAM" id="MobiDB-lite"/>
    </source>
</evidence>
<dbReference type="GO" id="GO:0005524">
    <property type="term" value="F:ATP binding"/>
    <property type="evidence" value="ECO:0007669"/>
    <property type="project" value="UniProtKB-UniRule"/>
</dbReference>
<dbReference type="Gene3D" id="3.40.850.10">
    <property type="entry name" value="Kinesin motor domain"/>
    <property type="match status" value="1"/>
</dbReference>
<dbReference type="InterPro" id="IPR019821">
    <property type="entry name" value="Kinesin_motor_CS"/>
</dbReference>
<dbReference type="Gene3D" id="2.60.200.20">
    <property type="match status" value="1"/>
</dbReference>
<reference evidence="16 17" key="1">
    <citation type="submission" date="2020-08" db="EMBL/GenBank/DDBJ databases">
        <authorList>
            <person name="Hejnol A."/>
        </authorList>
    </citation>
    <scope>NUCLEOTIDE SEQUENCE [LARGE SCALE GENOMIC DNA]</scope>
</reference>
<dbReference type="OrthoDB" id="3176171at2759"/>
<keyword evidence="7" id="KW-0472">Membrane</keyword>
<evidence type="ECO:0000256" key="4">
    <source>
        <dbReference type="ARBA" id="ARBA00022840"/>
    </source>
</evidence>
<dbReference type="GO" id="GO:0007018">
    <property type="term" value="P:microtubule-based movement"/>
    <property type="evidence" value="ECO:0007669"/>
    <property type="project" value="InterPro"/>
</dbReference>
<dbReference type="FunFam" id="2.60.200.20:FF:000034">
    <property type="entry name" value="kinesin-like protein KIF28P"/>
    <property type="match status" value="1"/>
</dbReference>
<evidence type="ECO:0000256" key="6">
    <source>
        <dbReference type="ARBA" id="ARBA00023128"/>
    </source>
</evidence>
<keyword evidence="3 11" id="KW-0547">Nucleotide-binding</keyword>
<evidence type="ECO:0000256" key="3">
    <source>
        <dbReference type="ARBA" id="ARBA00022741"/>
    </source>
</evidence>
<comment type="similarity">
    <text evidence="11">Belongs to the TRAFAC class myosin-kinesin ATPase superfamily. Kinesin family.</text>
</comment>
<dbReference type="InterPro" id="IPR000253">
    <property type="entry name" value="FHA_dom"/>
</dbReference>
<dbReference type="EMBL" id="CAJFCJ010000011">
    <property type="protein sequence ID" value="CAD5119951.1"/>
    <property type="molecule type" value="Genomic_DNA"/>
</dbReference>
<evidence type="ECO:0000256" key="5">
    <source>
        <dbReference type="ARBA" id="ARBA00023054"/>
    </source>
</evidence>
<keyword evidence="17" id="KW-1185">Reference proteome</keyword>
<evidence type="ECO:0000256" key="11">
    <source>
        <dbReference type="PROSITE-ProRule" id="PRU00283"/>
    </source>
</evidence>
<evidence type="ECO:0000256" key="1">
    <source>
        <dbReference type="ARBA" id="ARBA00004318"/>
    </source>
</evidence>
<keyword evidence="8 11" id="KW-0505">Motor protein</keyword>
<gene>
    <name evidence="16" type="ORF">DGYR_LOCUS8124</name>
</gene>
<keyword evidence="4 11" id="KW-0067">ATP-binding</keyword>
<protein>
    <recommendedName>
        <fullName evidence="10">Kinesin-like protein 6</fullName>
    </recommendedName>
</protein>
<comment type="subcellular location">
    <subcellularLocation>
        <location evidence="1">Mitochondrion membrane</location>
        <topology evidence="1">Peripheral membrane protein</topology>
    </subcellularLocation>
</comment>
<keyword evidence="6" id="KW-0496">Mitochondrion</keyword>
<dbReference type="AlphaFoldDB" id="A0A7I8VUN7"/>
<evidence type="ECO:0000256" key="2">
    <source>
        <dbReference type="ARBA" id="ARBA00022448"/>
    </source>
</evidence>
<dbReference type="SUPFAM" id="SSF49879">
    <property type="entry name" value="SMAD/FHA domain"/>
    <property type="match status" value="1"/>
</dbReference>
<dbReference type="SUPFAM" id="SSF52540">
    <property type="entry name" value="P-loop containing nucleoside triphosphate hydrolases"/>
    <property type="match status" value="1"/>
</dbReference>
<dbReference type="InterPro" id="IPR027417">
    <property type="entry name" value="P-loop_NTPase"/>
</dbReference>
<feature type="region of interest" description="Disordered" evidence="13">
    <location>
        <begin position="1021"/>
        <end position="1047"/>
    </location>
</feature>
<evidence type="ECO:0000256" key="10">
    <source>
        <dbReference type="ARBA" id="ARBA00079247"/>
    </source>
</evidence>
<feature type="domain" description="Kinesin motor" evidence="15">
    <location>
        <begin position="5"/>
        <end position="356"/>
    </location>
</feature>
<dbReference type="InterPro" id="IPR008984">
    <property type="entry name" value="SMAD_FHA_dom_sf"/>
</dbReference>
<name>A0A7I8VUN7_9ANNE</name>
<proteinExistence type="inferred from homology"/>
<evidence type="ECO:0000313" key="17">
    <source>
        <dbReference type="Proteomes" id="UP000549394"/>
    </source>
</evidence>
<dbReference type="InterPro" id="IPR001752">
    <property type="entry name" value="Kinesin_motor_dom"/>
</dbReference>
<dbReference type="GO" id="GO:0031966">
    <property type="term" value="C:mitochondrial membrane"/>
    <property type="evidence" value="ECO:0007669"/>
    <property type="project" value="UniProtKB-SubCell"/>
</dbReference>
<evidence type="ECO:0000256" key="8">
    <source>
        <dbReference type="ARBA" id="ARBA00023175"/>
    </source>
</evidence>
<dbReference type="Pfam" id="PF00225">
    <property type="entry name" value="Kinesin"/>
    <property type="match status" value="1"/>
</dbReference>
<comment type="caution">
    <text evidence="16">The sequence shown here is derived from an EMBL/GenBank/DDBJ whole genome shotgun (WGS) entry which is preliminary data.</text>
</comment>
<comment type="function">
    <text evidence="9">Microtubule-dependent motor protein required for mitochondrion morphology and transport of mitochondria in neuronal cells.</text>
</comment>
<organism evidence="16 17">
    <name type="scientific">Dimorphilus gyrociliatus</name>
    <dbReference type="NCBI Taxonomy" id="2664684"/>
    <lineage>
        <taxon>Eukaryota</taxon>
        <taxon>Metazoa</taxon>
        <taxon>Spiralia</taxon>
        <taxon>Lophotrochozoa</taxon>
        <taxon>Annelida</taxon>
        <taxon>Polychaeta</taxon>
        <taxon>Polychaeta incertae sedis</taxon>
        <taxon>Dinophilidae</taxon>
        <taxon>Dimorphilus</taxon>
    </lineage>
</organism>
<dbReference type="InterPro" id="IPR022140">
    <property type="entry name" value="Kinesin-like_KIF1-typ"/>
</dbReference>
<keyword evidence="5 12" id="KW-0175">Coiled coil</keyword>
<dbReference type="PROSITE" id="PS00411">
    <property type="entry name" value="KINESIN_MOTOR_1"/>
    <property type="match status" value="1"/>
</dbReference>
<dbReference type="SMART" id="SM00129">
    <property type="entry name" value="KISc"/>
    <property type="match status" value="1"/>
</dbReference>
<evidence type="ECO:0000259" key="15">
    <source>
        <dbReference type="PROSITE" id="PS50067"/>
    </source>
</evidence>
<evidence type="ECO:0000259" key="14">
    <source>
        <dbReference type="PROSITE" id="PS50006"/>
    </source>
</evidence>